<dbReference type="AlphaFoldDB" id="A0AA43TSM0"/>
<keyword evidence="1" id="KW-0812">Transmembrane</keyword>
<evidence type="ECO:0000256" key="1">
    <source>
        <dbReference type="SAM" id="Phobius"/>
    </source>
</evidence>
<keyword evidence="1" id="KW-1133">Transmembrane helix</keyword>
<keyword evidence="3" id="KW-1185">Reference proteome</keyword>
<feature type="transmembrane region" description="Helical" evidence="1">
    <location>
        <begin position="64"/>
        <end position="84"/>
    </location>
</feature>
<reference evidence="2" key="1">
    <citation type="journal article" date="2023" name="Genome Biol. Evol.">
        <title>First Whole Genome Sequence and Flow Cytometry Genome Size Data for the Lichen-Forming Fungus Ramalina farinacea (Ascomycota).</title>
        <authorList>
            <person name="Llewellyn T."/>
            <person name="Mian S."/>
            <person name="Hill R."/>
            <person name="Leitch I.J."/>
            <person name="Gaya E."/>
        </authorList>
    </citation>
    <scope>NUCLEOTIDE SEQUENCE</scope>
    <source>
        <strain evidence="2">LIQ254RAFAR</strain>
    </source>
</reference>
<dbReference type="EMBL" id="JAPUFD010000003">
    <property type="protein sequence ID" value="MDI1486179.1"/>
    <property type="molecule type" value="Genomic_DNA"/>
</dbReference>
<comment type="caution">
    <text evidence="2">The sequence shown here is derived from an EMBL/GenBank/DDBJ whole genome shotgun (WGS) entry which is preliminary data.</text>
</comment>
<dbReference type="InterPro" id="IPR018750">
    <property type="entry name" value="DUF2306_membrane"/>
</dbReference>
<feature type="transmembrane region" description="Helical" evidence="1">
    <location>
        <begin position="32"/>
        <end position="52"/>
    </location>
</feature>
<gene>
    <name evidence="2" type="ORF">OHK93_005405</name>
</gene>
<protein>
    <submittedName>
        <fullName evidence="2">Uncharacterized protein</fullName>
    </submittedName>
</protein>
<dbReference type="Proteomes" id="UP001161017">
    <property type="component" value="Unassembled WGS sequence"/>
</dbReference>
<sequence length="174" mass="19480">MTIHLGTILPFSPLVFQFVPKVRQKFLLFHRINGYTIIFLTLVSNAGAIMIARRAFGGTLATQAGVGVLVIASTVSIALAYYNIKRLQIDQHRAWMLRAAFYLGTIITLRIIMIIAAQITGKIGGYFTVMECEKLQYIYNETSTINAPPTEDYNDDSIIERPKENSNLLQHVGN</sequence>
<proteinExistence type="predicted"/>
<feature type="transmembrane region" description="Helical" evidence="1">
    <location>
        <begin position="96"/>
        <end position="117"/>
    </location>
</feature>
<evidence type="ECO:0000313" key="3">
    <source>
        <dbReference type="Proteomes" id="UP001161017"/>
    </source>
</evidence>
<name>A0AA43TSM0_9LECA</name>
<organism evidence="2 3">
    <name type="scientific">Ramalina farinacea</name>
    <dbReference type="NCBI Taxonomy" id="258253"/>
    <lineage>
        <taxon>Eukaryota</taxon>
        <taxon>Fungi</taxon>
        <taxon>Dikarya</taxon>
        <taxon>Ascomycota</taxon>
        <taxon>Pezizomycotina</taxon>
        <taxon>Lecanoromycetes</taxon>
        <taxon>OSLEUM clade</taxon>
        <taxon>Lecanoromycetidae</taxon>
        <taxon>Lecanorales</taxon>
        <taxon>Lecanorineae</taxon>
        <taxon>Ramalinaceae</taxon>
        <taxon>Ramalina</taxon>
    </lineage>
</organism>
<evidence type="ECO:0000313" key="2">
    <source>
        <dbReference type="EMBL" id="MDI1486179.1"/>
    </source>
</evidence>
<dbReference type="Pfam" id="PF10067">
    <property type="entry name" value="DUF2306"/>
    <property type="match status" value="1"/>
</dbReference>
<keyword evidence="1" id="KW-0472">Membrane</keyword>
<accession>A0AA43TSM0</accession>